<evidence type="ECO:0000313" key="4">
    <source>
        <dbReference type="Proteomes" id="UP000574369"/>
    </source>
</evidence>
<organism evidence="3 4">
    <name type="scientific">Roseateles terrae</name>
    <dbReference type="NCBI Taxonomy" id="431060"/>
    <lineage>
        <taxon>Bacteria</taxon>
        <taxon>Pseudomonadati</taxon>
        <taxon>Pseudomonadota</taxon>
        <taxon>Betaproteobacteria</taxon>
        <taxon>Burkholderiales</taxon>
        <taxon>Sphaerotilaceae</taxon>
        <taxon>Roseateles</taxon>
    </lineage>
</organism>
<evidence type="ECO:0000256" key="2">
    <source>
        <dbReference type="SAM" id="SignalP"/>
    </source>
</evidence>
<evidence type="ECO:0000256" key="1">
    <source>
        <dbReference type="SAM" id="MobiDB-lite"/>
    </source>
</evidence>
<keyword evidence="4" id="KW-1185">Reference proteome</keyword>
<gene>
    <name evidence="3" type="ORF">FHS28_000410</name>
</gene>
<feature type="region of interest" description="Disordered" evidence="1">
    <location>
        <begin position="137"/>
        <end position="188"/>
    </location>
</feature>
<proteinExistence type="predicted"/>
<dbReference type="RefSeq" id="WP_088449312.1">
    <property type="nucleotide sequence ID" value="NZ_JACHXO010000001.1"/>
</dbReference>
<feature type="chain" id="PRO_5046696680" evidence="2">
    <location>
        <begin position="32"/>
        <end position="188"/>
    </location>
</feature>
<sequence length="188" mass="19384">MKLLTNTSTAALVTAGAVLSAVMMVAAPAFAATGSAKASGGSTAEATYNKERAACLAGRSGQDQQTCLKEAAAAREEARRGTLKVASKEELANNALLRCQRVAEEDRQDCRDMVMGQGTQDGSVKTGGILKRIDRMVEENPTGAGAAPNPSTMNTPPTPPVPPAPPSQTPERPKAPPHPLPPASAAQR</sequence>
<keyword evidence="2" id="KW-0732">Signal</keyword>
<dbReference type="Proteomes" id="UP000574369">
    <property type="component" value="Unassembled WGS sequence"/>
</dbReference>
<protein>
    <submittedName>
        <fullName evidence="3">Uncharacterized protein</fullName>
    </submittedName>
</protein>
<accession>A0ABR6GLW1</accession>
<feature type="signal peptide" evidence="2">
    <location>
        <begin position="1"/>
        <end position="31"/>
    </location>
</feature>
<feature type="compositionally biased region" description="Pro residues" evidence="1">
    <location>
        <begin position="156"/>
        <end position="168"/>
    </location>
</feature>
<name>A0ABR6GLW1_9BURK</name>
<reference evidence="3 4" key="1">
    <citation type="submission" date="2020-08" db="EMBL/GenBank/DDBJ databases">
        <title>Genomic Encyclopedia of Type Strains, Phase III (KMG-III): the genomes of soil and plant-associated and newly described type strains.</title>
        <authorList>
            <person name="Whitman W."/>
        </authorList>
    </citation>
    <scope>NUCLEOTIDE SEQUENCE [LARGE SCALE GENOMIC DNA]</scope>
    <source>
        <strain evidence="3 4">CECT 7247</strain>
    </source>
</reference>
<dbReference type="EMBL" id="JACHXO010000001">
    <property type="protein sequence ID" value="MBB3193045.1"/>
    <property type="molecule type" value="Genomic_DNA"/>
</dbReference>
<evidence type="ECO:0000313" key="3">
    <source>
        <dbReference type="EMBL" id="MBB3193045.1"/>
    </source>
</evidence>
<comment type="caution">
    <text evidence="3">The sequence shown here is derived from an EMBL/GenBank/DDBJ whole genome shotgun (WGS) entry which is preliminary data.</text>
</comment>